<dbReference type="InterPro" id="IPR027417">
    <property type="entry name" value="P-loop_NTPase"/>
</dbReference>
<dbReference type="Proteomes" id="UP000199642">
    <property type="component" value="Unassembled WGS sequence"/>
</dbReference>
<evidence type="ECO:0000259" key="12">
    <source>
        <dbReference type="PROSITE" id="PS51721"/>
    </source>
</evidence>
<comment type="subunit">
    <text evidence="10">Monomer. Associates with 30S ribosomal subunit, binds 16S rRNA.</text>
</comment>
<dbReference type="InterPro" id="IPR004881">
    <property type="entry name" value="Ribosome_biogen_GTPase_RsgA"/>
</dbReference>
<dbReference type="GO" id="GO:0003924">
    <property type="term" value="F:GTPase activity"/>
    <property type="evidence" value="ECO:0007669"/>
    <property type="project" value="UniProtKB-UniRule"/>
</dbReference>
<dbReference type="Gene3D" id="2.40.50.140">
    <property type="entry name" value="Nucleic acid-binding proteins"/>
    <property type="match status" value="1"/>
</dbReference>
<keyword evidence="14" id="KW-1185">Reference proteome</keyword>
<dbReference type="GO" id="GO:0046872">
    <property type="term" value="F:metal ion binding"/>
    <property type="evidence" value="ECO:0007669"/>
    <property type="project" value="UniProtKB-KW"/>
</dbReference>
<feature type="binding site" evidence="10">
    <location>
        <position position="282"/>
    </location>
    <ligand>
        <name>Zn(2+)</name>
        <dbReference type="ChEBI" id="CHEBI:29105"/>
    </ligand>
</feature>
<dbReference type="PANTHER" id="PTHR32120">
    <property type="entry name" value="SMALL RIBOSOMAL SUBUNIT BIOGENESIS GTPASE RSGA"/>
    <property type="match status" value="1"/>
</dbReference>
<dbReference type="SUPFAM" id="SSF52540">
    <property type="entry name" value="P-loop containing nucleoside triphosphate hydrolases"/>
    <property type="match status" value="1"/>
</dbReference>
<evidence type="ECO:0000259" key="11">
    <source>
        <dbReference type="PROSITE" id="PS50936"/>
    </source>
</evidence>
<keyword evidence="6 10" id="KW-0378">Hydrolase</keyword>
<dbReference type="CDD" id="cd04466">
    <property type="entry name" value="S1_YloQ_GTPase"/>
    <property type="match status" value="1"/>
</dbReference>
<reference evidence="14" key="1">
    <citation type="submission" date="2016-10" db="EMBL/GenBank/DDBJ databases">
        <authorList>
            <person name="Varghese N."/>
            <person name="Submissions S."/>
        </authorList>
    </citation>
    <scope>NUCLEOTIDE SEQUENCE [LARGE SCALE GENOMIC DNA]</scope>
    <source>
        <strain evidence="14">DSM 19315</strain>
    </source>
</reference>
<keyword evidence="2 10" id="KW-0690">Ribosome biogenesis</keyword>
<keyword evidence="1 10" id="KW-0963">Cytoplasm</keyword>
<evidence type="ECO:0000256" key="7">
    <source>
        <dbReference type="ARBA" id="ARBA00022833"/>
    </source>
</evidence>
<dbReference type="EMBL" id="FOPC01000008">
    <property type="protein sequence ID" value="SFG81199.1"/>
    <property type="molecule type" value="Genomic_DNA"/>
</dbReference>
<dbReference type="EC" id="3.6.1.-" evidence="10"/>
<feature type="binding site" evidence="10">
    <location>
        <begin position="187"/>
        <end position="195"/>
    </location>
    <ligand>
        <name>GTP</name>
        <dbReference type="ChEBI" id="CHEBI:37565"/>
    </ligand>
</feature>
<evidence type="ECO:0000256" key="4">
    <source>
        <dbReference type="ARBA" id="ARBA00022730"/>
    </source>
</evidence>
<keyword evidence="4 10" id="KW-0699">rRNA-binding</keyword>
<name>A0A1I2UYE7_9BACT</name>
<evidence type="ECO:0000256" key="10">
    <source>
        <dbReference type="HAMAP-Rule" id="MF_01820"/>
    </source>
</evidence>
<evidence type="ECO:0000256" key="3">
    <source>
        <dbReference type="ARBA" id="ARBA00022723"/>
    </source>
</evidence>
<feature type="binding site" evidence="10">
    <location>
        <begin position="131"/>
        <end position="134"/>
    </location>
    <ligand>
        <name>GTP</name>
        <dbReference type="ChEBI" id="CHEBI:37565"/>
    </ligand>
</feature>
<dbReference type="NCBIfam" id="TIGR00157">
    <property type="entry name" value="ribosome small subunit-dependent GTPase A"/>
    <property type="match status" value="1"/>
</dbReference>
<dbReference type="InterPro" id="IPR030378">
    <property type="entry name" value="G_CP_dom"/>
</dbReference>
<evidence type="ECO:0000313" key="13">
    <source>
        <dbReference type="EMBL" id="SFG81199.1"/>
    </source>
</evidence>
<keyword evidence="9 10" id="KW-0342">GTP-binding</keyword>
<dbReference type="GO" id="GO:0019843">
    <property type="term" value="F:rRNA binding"/>
    <property type="evidence" value="ECO:0007669"/>
    <property type="project" value="UniProtKB-KW"/>
</dbReference>
<proteinExistence type="inferred from homology"/>
<keyword evidence="3 10" id="KW-0479">Metal-binding</keyword>
<comment type="subcellular location">
    <subcellularLocation>
        <location evidence="10">Cytoplasm</location>
    </subcellularLocation>
</comment>
<dbReference type="GO" id="GO:0042274">
    <property type="term" value="P:ribosomal small subunit biogenesis"/>
    <property type="evidence" value="ECO:0007669"/>
    <property type="project" value="UniProtKB-UniRule"/>
</dbReference>
<protein>
    <recommendedName>
        <fullName evidence="10">Small ribosomal subunit biogenesis GTPase RsgA</fullName>
        <ecNumber evidence="10">3.6.1.-</ecNumber>
    </recommendedName>
</protein>
<feature type="binding site" evidence="10">
    <location>
        <position position="269"/>
    </location>
    <ligand>
        <name>Zn(2+)</name>
        <dbReference type="ChEBI" id="CHEBI:29105"/>
    </ligand>
</feature>
<evidence type="ECO:0000313" key="14">
    <source>
        <dbReference type="Proteomes" id="UP000199642"/>
    </source>
</evidence>
<dbReference type="SUPFAM" id="SSF50249">
    <property type="entry name" value="Nucleic acid-binding proteins"/>
    <property type="match status" value="1"/>
</dbReference>
<keyword evidence="7 10" id="KW-0862">Zinc</keyword>
<evidence type="ECO:0000256" key="6">
    <source>
        <dbReference type="ARBA" id="ARBA00022801"/>
    </source>
</evidence>
<feature type="domain" description="CP-type G" evidence="12">
    <location>
        <begin position="82"/>
        <end position="245"/>
    </location>
</feature>
<dbReference type="CDD" id="cd01854">
    <property type="entry name" value="YjeQ_EngC"/>
    <property type="match status" value="1"/>
</dbReference>
<accession>A0A1I2UYE7</accession>
<dbReference type="AlphaFoldDB" id="A0A1I2UYE7"/>
<dbReference type="STRING" id="435880.SAMN04487988_108161"/>
<evidence type="ECO:0000256" key="9">
    <source>
        <dbReference type="ARBA" id="ARBA00023134"/>
    </source>
</evidence>
<evidence type="ECO:0000256" key="2">
    <source>
        <dbReference type="ARBA" id="ARBA00022517"/>
    </source>
</evidence>
<dbReference type="PROSITE" id="PS50936">
    <property type="entry name" value="ENGC_GTPASE"/>
    <property type="match status" value="1"/>
</dbReference>
<gene>
    <name evidence="10" type="primary">rsgA</name>
    <name evidence="13" type="ORF">SAMN04487988_108161</name>
</gene>
<comment type="similarity">
    <text evidence="10">Belongs to the TRAFAC class YlqF/YawG GTPase family. RsgA subfamily.</text>
</comment>
<evidence type="ECO:0000256" key="8">
    <source>
        <dbReference type="ARBA" id="ARBA00022884"/>
    </source>
</evidence>
<dbReference type="InterPro" id="IPR031944">
    <property type="entry name" value="RsgA_N"/>
</dbReference>
<dbReference type="Gene3D" id="1.10.40.50">
    <property type="entry name" value="Probable gtpase engc, domain 3"/>
    <property type="match status" value="1"/>
</dbReference>
<comment type="cofactor">
    <cofactor evidence="10">
        <name>Zn(2+)</name>
        <dbReference type="ChEBI" id="CHEBI:29105"/>
    </cofactor>
    <text evidence="10">Binds 1 zinc ion per subunit.</text>
</comment>
<sequence length="312" mass="35425">MDGKSMKGRVIKSTGSWYTVKTEVAEVKARLKGKFKQDELKLTNPIAVGDWVELAMEEGQETGVIFEILPRENYVIRKSTRKQHFSHIIASNLDQAILIITMKSPRTSLGFIDRFLVSTESFRIPAILVVNKVDLISKDRDQEWLQDIHEIYEPLGYPVLEISAIKDTDLREKFLPLIQGKSSLIAGHSGVGKSTLLNRLAPGASQQTKEVSNFSSKGVHTTTFAELFELPGGGDLIDTPGIKEFGILDVEEYELSHYFPEMRKYLGQCKYNNCRHINEPGCVILEKLEEGYIHPYRYESYLNILSEEDSHR</sequence>
<feature type="domain" description="EngC GTPase" evidence="11">
    <location>
        <begin position="91"/>
        <end position="243"/>
    </location>
</feature>
<feature type="binding site" evidence="10">
    <location>
        <position position="274"/>
    </location>
    <ligand>
        <name>Zn(2+)</name>
        <dbReference type="ChEBI" id="CHEBI:29105"/>
    </ligand>
</feature>
<dbReference type="Gene3D" id="3.40.50.300">
    <property type="entry name" value="P-loop containing nucleotide triphosphate hydrolases"/>
    <property type="match status" value="1"/>
</dbReference>
<keyword evidence="8 10" id="KW-0694">RNA-binding</keyword>
<dbReference type="InterPro" id="IPR012340">
    <property type="entry name" value="NA-bd_OB-fold"/>
</dbReference>
<dbReference type="Pfam" id="PF16745">
    <property type="entry name" value="RsgA_N"/>
    <property type="match status" value="1"/>
</dbReference>
<organism evidence="13 14">
    <name type="scientific">Algoriphagus hitonicola</name>
    <dbReference type="NCBI Taxonomy" id="435880"/>
    <lineage>
        <taxon>Bacteria</taxon>
        <taxon>Pseudomonadati</taxon>
        <taxon>Bacteroidota</taxon>
        <taxon>Cytophagia</taxon>
        <taxon>Cytophagales</taxon>
        <taxon>Cyclobacteriaceae</taxon>
        <taxon>Algoriphagus</taxon>
    </lineage>
</organism>
<evidence type="ECO:0000256" key="5">
    <source>
        <dbReference type="ARBA" id="ARBA00022741"/>
    </source>
</evidence>
<dbReference type="InterPro" id="IPR010914">
    <property type="entry name" value="RsgA_GTPase_dom"/>
</dbReference>
<dbReference type="GO" id="GO:0005525">
    <property type="term" value="F:GTP binding"/>
    <property type="evidence" value="ECO:0007669"/>
    <property type="project" value="UniProtKB-UniRule"/>
</dbReference>
<dbReference type="PROSITE" id="PS51721">
    <property type="entry name" value="G_CP"/>
    <property type="match status" value="1"/>
</dbReference>
<dbReference type="GO" id="GO:0005737">
    <property type="term" value="C:cytoplasm"/>
    <property type="evidence" value="ECO:0007669"/>
    <property type="project" value="UniProtKB-SubCell"/>
</dbReference>
<dbReference type="HAMAP" id="MF_01820">
    <property type="entry name" value="GTPase_RsgA"/>
    <property type="match status" value="1"/>
</dbReference>
<dbReference type="Pfam" id="PF03193">
    <property type="entry name" value="RsgA_GTPase"/>
    <property type="match status" value="1"/>
</dbReference>
<comment type="function">
    <text evidence="10">One of several proteins that assist in the late maturation steps of the functional core of the 30S ribosomal subunit. Helps release RbfA from mature subunits. May play a role in the assembly of ribosomal proteins into the subunit. Circularly permuted GTPase that catalyzes slow GTP hydrolysis, GTPase activity is stimulated by the 30S ribosomal subunit.</text>
</comment>
<keyword evidence="5 10" id="KW-0547">Nucleotide-binding</keyword>
<feature type="binding site" evidence="10">
    <location>
        <position position="276"/>
    </location>
    <ligand>
        <name>Zn(2+)</name>
        <dbReference type="ChEBI" id="CHEBI:29105"/>
    </ligand>
</feature>
<dbReference type="PANTHER" id="PTHR32120:SF11">
    <property type="entry name" value="SMALL RIBOSOMAL SUBUNIT BIOGENESIS GTPASE RSGA 1, MITOCHONDRIAL-RELATED"/>
    <property type="match status" value="1"/>
</dbReference>
<evidence type="ECO:0000256" key="1">
    <source>
        <dbReference type="ARBA" id="ARBA00022490"/>
    </source>
</evidence>